<dbReference type="InterPro" id="IPR027417">
    <property type="entry name" value="P-loop_NTPase"/>
</dbReference>
<gene>
    <name evidence="1" type="ORF">CACET_c21400</name>
</gene>
<name>A0A0D8I9X8_9CLOT</name>
<dbReference type="KEGG" id="cace:CACET_c21400"/>
<dbReference type="Proteomes" id="UP000035704">
    <property type="component" value="Chromosome"/>
</dbReference>
<protein>
    <submittedName>
        <fullName evidence="1">Uncharacterized protein</fullName>
    </submittedName>
</protein>
<reference evidence="1 2" key="1">
    <citation type="submission" date="2014-10" db="EMBL/GenBank/DDBJ databases">
        <title>Genome sequence of Clostridium aceticum DSM 1496.</title>
        <authorList>
            <person name="Poehlein A."/>
            <person name="Schiel-Bengelsdorf B."/>
            <person name="Gottschalk G."/>
            <person name="Duerre P."/>
            <person name="Daniel R."/>
        </authorList>
    </citation>
    <scope>NUCLEOTIDE SEQUENCE [LARGE SCALE GENOMIC DNA]</scope>
    <source>
        <strain evidence="1 2">DSM 1496</strain>
    </source>
</reference>
<organism evidence="1 2">
    <name type="scientific">Clostridium aceticum</name>
    <dbReference type="NCBI Taxonomy" id="84022"/>
    <lineage>
        <taxon>Bacteria</taxon>
        <taxon>Bacillati</taxon>
        <taxon>Bacillota</taxon>
        <taxon>Clostridia</taxon>
        <taxon>Eubacteriales</taxon>
        <taxon>Clostridiaceae</taxon>
        <taxon>Clostridium</taxon>
    </lineage>
</organism>
<dbReference type="PATRIC" id="fig|84022.5.peg.568"/>
<dbReference type="SUPFAM" id="SSF52540">
    <property type="entry name" value="P-loop containing nucleoside triphosphate hydrolases"/>
    <property type="match status" value="1"/>
</dbReference>
<dbReference type="EMBL" id="CP009687">
    <property type="protein sequence ID" value="AKL95587.1"/>
    <property type="molecule type" value="Genomic_DNA"/>
</dbReference>
<keyword evidence="2" id="KW-1185">Reference proteome</keyword>
<dbReference type="OrthoDB" id="9801841at2"/>
<evidence type="ECO:0000313" key="1">
    <source>
        <dbReference type="EMBL" id="AKL95587.1"/>
    </source>
</evidence>
<dbReference type="RefSeq" id="WP_044825096.1">
    <property type="nucleotide sequence ID" value="NZ_CP009687.1"/>
</dbReference>
<dbReference type="AlphaFoldDB" id="A0A0D8I9X8"/>
<proteinExistence type="predicted"/>
<evidence type="ECO:0000313" key="2">
    <source>
        <dbReference type="Proteomes" id="UP000035704"/>
    </source>
</evidence>
<accession>A0A0D8I9X8</accession>
<dbReference type="STRING" id="84022.CACET_c21400"/>
<sequence length="560" mass="66207">MKKNNFVNYLDQFNILSPNHSKIYDEYTVDNEFSKYSFTIDTKVQEQLLSFYHNNPRSVILTGNAGDGKTRLCRVIHDDLRNEKLGDWPEKGIIDIDFQFGTLRIVKDLSELRDDVIFQQLKELQETLSDNSRKLYFLIAANEGKLTKFLSNYDELKKLREEVGLRFKDHRRNDEKFSVINLLDITSSVYVKAILDHWNCEENWEVCLECGKKESCIIYLNHIRTSRDETKNRILEQYRILDYLDIHVTMRELLIHLGFTLTGGLVCDNIHEAQYKELSEQSNKVYYENFYGYNVNSNAFAEMKAIKAFRIIDPGISSQSEIDDFIINGDISGDEKCEQYHKNLFNKELDMSYGYFSRKLKRYRDHNGVADSDFIDQWVSKLRRKFYFEVPDEIEMDRMLLLPFQHLTQYEDLFSNDKMKSLIRTKLINGLNRSFTNRLVKQTKNVLFATSQDLMIYDEFKGKQVEIKDQSFREDIDFKPSKFTLEVNQEVSLPMNLYIFEYLMRVNSGGTYNLLSEETHILIDTFKNELLKISEPEEYVLNVLRFDKDSGLYVEDQINL</sequence>